<accession>A0A5A7S6V7</accession>
<name>A0A5A7S6V7_9NOCA</name>
<dbReference type="Proteomes" id="UP000322244">
    <property type="component" value="Unassembled WGS sequence"/>
</dbReference>
<dbReference type="AlphaFoldDB" id="A0A5A7S6V7"/>
<reference evidence="3 4" key="1">
    <citation type="submission" date="2019-07" db="EMBL/GenBank/DDBJ databases">
        <title>Rhodococcus cavernicolus sp. nov., isolated from a cave.</title>
        <authorList>
            <person name="Lee S.D."/>
        </authorList>
    </citation>
    <scope>NUCLEOTIDE SEQUENCE [LARGE SCALE GENOMIC DNA]</scope>
    <source>
        <strain evidence="3 4">C1-24</strain>
    </source>
</reference>
<evidence type="ECO:0000259" key="2">
    <source>
        <dbReference type="PROSITE" id="PS51729"/>
    </source>
</evidence>
<dbReference type="GO" id="GO:0016747">
    <property type="term" value="F:acyltransferase activity, transferring groups other than amino-acyl groups"/>
    <property type="evidence" value="ECO:0007669"/>
    <property type="project" value="InterPro"/>
</dbReference>
<keyword evidence="3" id="KW-0808">Transferase</keyword>
<dbReference type="PANTHER" id="PTHR31435:SF10">
    <property type="entry name" value="BSR4717 PROTEIN"/>
    <property type="match status" value="1"/>
</dbReference>
<keyword evidence="4" id="KW-1185">Reference proteome</keyword>
<dbReference type="SUPFAM" id="SSF55729">
    <property type="entry name" value="Acyl-CoA N-acyltransferases (Nat)"/>
    <property type="match status" value="1"/>
</dbReference>
<dbReference type="EMBL" id="VLNY01000015">
    <property type="protein sequence ID" value="KAA0019404.1"/>
    <property type="molecule type" value="Genomic_DNA"/>
</dbReference>
<dbReference type="Gene3D" id="3.40.630.30">
    <property type="match status" value="1"/>
</dbReference>
<proteinExistence type="predicted"/>
<dbReference type="PROSITE" id="PS51729">
    <property type="entry name" value="GNAT_YJDJ"/>
    <property type="match status" value="1"/>
</dbReference>
<evidence type="ECO:0000313" key="3">
    <source>
        <dbReference type="EMBL" id="KAA0019404.1"/>
    </source>
</evidence>
<sequence length="112" mass="12938">MARRYCRRMETRVENNSEYKRFELYANNNLAGFAAYENADANRAFVHTEIYPQYEGQGFAKVLIKEALDQTKDAGLGVLPFCPFVHRFVSKDPEYLALVPEWARERLGLAAQ</sequence>
<dbReference type="Pfam" id="PF14542">
    <property type="entry name" value="Acetyltransf_CG"/>
    <property type="match status" value="1"/>
</dbReference>
<evidence type="ECO:0000313" key="4">
    <source>
        <dbReference type="Proteomes" id="UP000322244"/>
    </source>
</evidence>
<dbReference type="PANTHER" id="PTHR31435">
    <property type="entry name" value="PROTEIN NATD1"/>
    <property type="match status" value="1"/>
</dbReference>
<comment type="caution">
    <text evidence="3">The sequence shown here is derived from an EMBL/GenBank/DDBJ whole genome shotgun (WGS) entry which is preliminary data.</text>
</comment>
<feature type="domain" description="N-acetyltransferase" evidence="2">
    <location>
        <begin position="14"/>
        <end position="100"/>
    </location>
</feature>
<protein>
    <submittedName>
        <fullName evidence="3">N-acetyltransferase</fullName>
    </submittedName>
</protein>
<dbReference type="OrthoDB" id="5405911at2"/>
<feature type="domain" description="N-acetyltransferase" evidence="1">
    <location>
        <begin position="1"/>
        <end position="112"/>
    </location>
</feature>
<dbReference type="InterPro" id="IPR000182">
    <property type="entry name" value="GNAT_dom"/>
</dbReference>
<organism evidence="3 4">
    <name type="scientific">Antrihabitans cavernicola</name>
    <dbReference type="NCBI Taxonomy" id="2495913"/>
    <lineage>
        <taxon>Bacteria</taxon>
        <taxon>Bacillati</taxon>
        <taxon>Actinomycetota</taxon>
        <taxon>Actinomycetes</taxon>
        <taxon>Mycobacteriales</taxon>
        <taxon>Nocardiaceae</taxon>
        <taxon>Antrihabitans</taxon>
    </lineage>
</organism>
<dbReference type="InterPro" id="IPR016181">
    <property type="entry name" value="Acyl_CoA_acyltransferase"/>
</dbReference>
<gene>
    <name evidence="3" type="ORF">FOY51_22405</name>
</gene>
<dbReference type="InterPro" id="IPR045057">
    <property type="entry name" value="Gcn5-rel_NAT"/>
</dbReference>
<dbReference type="InterPro" id="IPR031165">
    <property type="entry name" value="GNAT_YJDJ"/>
</dbReference>
<dbReference type="PROSITE" id="PS51186">
    <property type="entry name" value="GNAT"/>
    <property type="match status" value="1"/>
</dbReference>
<evidence type="ECO:0000259" key="1">
    <source>
        <dbReference type="PROSITE" id="PS51186"/>
    </source>
</evidence>